<evidence type="ECO:0000256" key="1">
    <source>
        <dbReference type="ARBA" id="ARBA00004123"/>
    </source>
</evidence>
<dbReference type="SMART" id="SM00355">
    <property type="entry name" value="ZnF_C2H2"/>
    <property type="match status" value="5"/>
</dbReference>
<evidence type="ECO:0000256" key="5">
    <source>
        <dbReference type="ARBA" id="ARBA00022833"/>
    </source>
</evidence>
<feature type="compositionally biased region" description="Polar residues" evidence="8">
    <location>
        <begin position="147"/>
        <end position="158"/>
    </location>
</feature>
<dbReference type="PROSITE" id="PS00028">
    <property type="entry name" value="ZINC_FINGER_C2H2_1"/>
    <property type="match status" value="3"/>
</dbReference>
<dbReference type="PROSITE" id="PS50157">
    <property type="entry name" value="ZINC_FINGER_C2H2_2"/>
    <property type="match status" value="3"/>
</dbReference>
<evidence type="ECO:0000259" key="9">
    <source>
        <dbReference type="PROSITE" id="PS50157"/>
    </source>
</evidence>
<keyword evidence="4 7" id="KW-0863">Zinc-finger</keyword>
<dbReference type="GO" id="GO:0000981">
    <property type="term" value="F:DNA-binding transcription factor activity, RNA polymerase II-specific"/>
    <property type="evidence" value="ECO:0007669"/>
    <property type="project" value="TreeGrafter"/>
</dbReference>
<dbReference type="Pfam" id="PF00096">
    <property type="entry name" value="zf-C2H2"/>
    <property type="match status" value="2"/>
</dbReference>
<dbReference type="Proteomes" id="UP000242770">
    <property type="component" value="Unassembled WGS sequence"/>
</dbReference>
<evidence type="ECO:0000256" key="6">
    <source>
        <dbReference type="ARBA" id="ARBA00023242"/>
    </source>
</evidence>
<dbReference type="Gene3D" id="3.40.1230.10">
    <property type="entry name" value="MTH938-like"/>
    <property type="match status" value="1"/>
</dbReference>
<feature type="compositionally biased region" description="Polar residues" evidence="8">
    <location>
        <begin position="166"/>
        <end position="190"/>
    </location>
</feature>
<evidence type="ECO:0000256" key="7">
    <source>
        <dbReference type="PROSITE-ProRule" id="PRU00042"/>
    </source>
</evidence>
<dbReference type="GO" id="GO:0000978">
    <property type="term" value="F:RNA polymerase II cis-regulatory region sequence-specific DNA binding"/>
    <property type="evidence" value="ECO:0007669"/>
    <property type="project" value="UniProtKB-ARBA"/>
</dbReference>
<evidence type="ECO:0000256" key="4">
    <source>
        <dbReference type="ARBA" id="ARBA00022771"/>
    </source>
</evidence>
<feature type="region of interest" description="Disordered" evidence="8">
    <location>
        <begin position="114"/>
        <end position="190"/>
    </location>
</feature>
<gene>
    <name evidence="10" type="primary">SSCI42370.1</name>
</gene>
<evidence type="ECO:0000313" key="10">
    <source>
        <dbReference type="EMBL" id="CDW97888.1"/>
    </source>
</evidence>
<feature type="domain" description="C2H2-type" evidence="9">
    <location>
        <begin position="515"/>
        <end position="549"/>
    </location>
</feature>
<dbReference type="InterPro" id="IPR043359">
    <property type="entry name" value="GLI-like"/>
</dbReference>
<name>A0A0F7SAZ6_9BASI</name>
<sequence>MTLAVPTLATCCTDEACETDASLAHSKDTANVCNGIVQPSSKAAHTHTNRSTSQSHNECRDCRGSLTSTGTAEGGQLYSSFQELLDCCCCSMPPSVDKCCVGSTPYPCNAPHTSPADTVSPAGHHQSHAQDTAPPPPPPSDTPSSSIITNATQYTSPGGSRHQIVSRASTVSNTATPQPVAASPSSTLPWTSSMLHSSPFPAKDKSSGMSAFDNHHHHSPAGTVSFEDILSELQSWNDCMFEQPHLHSSHGGCLPPAMTLCNSDICHTTAPHSHWIPTSTMQQQQQQHTPNALQNSGGGQQDARPQLCQWGGCNERFWTVEELVAHVNHSHLARKNAVTDGVQQASLTDNSFLASISQGAKPVTESQIQSNAETQSGAGGHLECLWKDCHQVPLPGKPEFGTFTPNTEEDLWKTHDATAAEAGSQDDKMSLAILQHLLHDHLGQQSAAPFSLKGHHAHFAPPTPSSPYKFGDAALSSNKDSVVSTWAGCSATFDTHSALTEHIELEHVGSGKAEYECRWVGCARHASGQKFSQKQKVLRHIQTHTGDRPFKCTECGKRFSEQNTLAQHMRTHTLERPYVCDYPGCGKAFSVAGSLTIHKRTHTGTMIRSSPMLRNILTRGAFTRPTSRKLLLPETAPCPSSSSLFHTTPFPRLPSDDPGGKPNTGQHRTVYDDFFNILEPNPNTTISIASTSPTSLTLADGLVLSEPIVILNNQVFLWDHPKLNQEYAVPSGIGWEEWLGQQQVRPGQKLEVSDKVKDVFRVFEVVDERPEIVLFGTGKRVLPPPVPIRQWLNELGIQLDVQSTHDAASTFNMLSEEGRKVAAILIPAEPTPKKRYTPQDLQRLLSGQD</sequence>
<dbReference type="STRING" id="49012.A0A0F7SAZ6"/>
<evidence type="ECO:0000256" key="2">
    <source>
        <dbReference type="ARBA" id="ARBA00022723"/>
    </source>
</evidence>
<dbReference type="Pfam" id="PF04430">
    <property type="entry name" value="DUF498"/>
    <property type="match status" value="1"/>
</dbReference>
<dbReference type="AlphaFoldDB" id="A0A0F7SAZ6"/>
<evidence type="ECO:0000256" key="8">
    <source>
        <dbReference type="SAM" id="MobiDB-lite"/>
    </source>
</evidence>
<evidence type="ECO:0000313" key="11">
    <source>
        <dbReference type="Proteomes" id="UP000242770"/>
    </source>
</evidence>
<dbReference type="InterPro" id="IPR036748">
    <property type="entry name" value="MTH938-like_sf"/>
</dbReference>
<feature type="region of interest" description="Disordered" evidence="8">
    <location>
        <begin position="640"/>
        <end position="666"/>
    </location>
</feature>
<feature type="domain" description="C2H2-type" evidence="9">
    <location>
        <begin position="550"/>
        <end position="577"/>
    </location>
</feature>
<comment type="subcellular location">
    <subcellularLocation>
        <location evidence="1">Nucleus</location>
    </subcellularLocation>
</comment>
<dbReference type="PANTHER" id="PTHR45718:SF4">
    <property type="entry name" value="TRANSCRIPTIONAL ACTIVATOR CUBITUS INTERRUPTUS"/>
    <property type="match status" value="1"/>
</dbReference>
<dbReference type="InterPro" id="IPR007523">
    <property type="entry name" value="NDUFAF3/AAMDC"/>
</dbReference>
<proteinExistence type="predicted"/>
<accession>A0A0F7SAZ6</accession>
<dbReference type="SUPFAM" id="SSF64076">
    <property type="entry name" value="MTH938-like"/>
    <property type="match status" value="1"/>
</dbReference>
<evidence type="ECO:0000256" key="3">
    <source>
        <dbReference type="ARBA" id="ARBA00022737"/>
    </source>
</evidence>
<dbReference type="InterPro" id="IPR036236">
    <property type="entry name" value="Znf_C2H2_sf"/>
</dbReference>
<feature type="region of interest" description="Disordered" evidence="8">
    <location>
        <begin position="278"/>
        <end position="303"/>
    </location>
</feature>
<dbReference type="FunFam" id="3.30.160.60:FF:005084">
    <property type="match status" value="1"/>
</dbReference>
<dbReference type="Gene3D" id="3.30.160.60">
    <property type="entry name" value="Classic Zinc Finger"/>
    <property type="match status" value="5"/>
</dbReference>
<dbReference type="EMBL" id="CCFA01002522">
    <property type="protein sequence ID" value="CDW97888.1"/>
    <property type="molecule type" value="Genomic_DNA"/>
</dbReference>
<keyword evidence="3" id="KW-0677">Repeat</keyword>
<dbReference type="FunFam" id="3.30.160.60:FF:000624">
    <property type="entry name" value="zinc finger protein 697"/>
    <property type="match status" value="1"/>
</dbReference>
<reference evidence="11" key="1">
    <citation type="submission" date="2014-06" db="EMBL/GenBank/DDBJ databases">
        <authorList>
            <person name="Berkman P.J."/>
        </authorList>
    </citation>
    <scope>NUCLEOTIDE SEQUENCE [LARGE SCALE GENOMIC DNA]</scope>
</reference>
<protein>
    <recommendedName>
        <fullName evidence="9">C2H2-type domain-containing protein</fullName>
    </recommendedName>
</protein>
<dbReference type="GO" id="GO:0008270">
    <property type="term" value="F:zinc ion binding"/>
    <property type="evidence" value="ECO:0007669"/>
    <property type="project" value="UniProtKB-KW"/>
</dbReference>
<keyword evidence="2" id="KW-0479">Metal-binding</keyword>
<feature type="domain" description="C2H2-type" evidence="9">
    <location>
        <begin position="578"/>
        <end position="607"/>
    </location>
</feature>
<organism evidence="10 11">
    <name type="scientific">Sporisorium scitamineum</name>
    <dbReference type="NCBI Taxonomy" id="49012"/>
    <lineage>
        <taxon>Eukaryota</taxon>
        <taxon>Fungi</taxon>
        <taxon>Dikarya</taxon>
        <taxon>Basidiomycota</taxon>
        <taxon>Ustilaginomycotina</taxon>
        <taxon>Ustilaginomycetes</taxon>
        <taxon>Ustilaginales</taxon>
        <taxon>Ustilaginaceae</taxon>
        <taxon>Sporisorium</taxon>
    </lineage>
</organism>
<keyword evidence="6" id="KW-0539">Nucleus</keyword>
<dbReference type="PANTHER" id="PTHR45718">
    <property type="entry name" value="TRANSCRIPTIONAL ACTIVATOR CUBITUS INTERRUPTUS"/>
    <property type="match status" value="1"/>
</dbReference>
<dbReference type="GO" id="GO:0005634">
    <property type="term" value="C:nucleus"/>
    <property type="evidence" value="ECO:0007669"/>
    <property type="project" value="UniProtKB-SubCell"/>
</dbReference>
<dbReference type="SUPFAM" id="SSF57667">
    <property type="entry name" value="beta-beta-alpha zinc fingers"/>
    <property type="match status" value="3"/>
</dbReference>
<dbReference type="InterPro" id="IPR013087">
    <property type="entry name" value="Znf_C2H2_type"/>
</dbReference>
<dbReference type="FunFam" id="3.30.160.60:FF:000125">
    <property type="entry name" value="Putative zinc finger protein 143"/>
    <property type="match status" value="1"/>
</dbReference>
<keyword evidence="11" id="KW-1185">Reference proteome</keyword>
<keyword evidence="5" id="KW-0862">Zinc</keyword>